<dbReference type="PROSITE" id="PS50123">
    <property type="entry name" value="CHER"/>
    <property type="match status" value="1"/>
</dbReference>
<evidence type="ECO:0000256" key="1">
    <source>
        <dbReference type="ARBA" id="ARBA00022603"/>
    </source>
</evidence>
<dbReference type="InterPro" id="IPR050903">
    <property type="entry name" value="Bact_Chemotaxis_MeTrfase"/>
</dbReference>
<dbReference type="GO" id="GO:0008168">
    <property type="term" value="F:methyltransferase activity"/>
    <property type="evidence" value="ECO:0007669"/>
    <property type="project" value="UniProtKB-KW"/>
</dbReference>
<proteinExistence type="predicted"/>
<evidence type="ECO:0000313" key="6">
    <source>
        <dbReference type="EMBL" id="MDY7230550.1"/>
    </source>
</evidence>
<evidence type="ECO:0000313" key="7">
    <source>
        <dbReference type="Proteomes" id="UP001291309"/>
    </source>
</evidence>
<sequence>MENSSRSASLIHAFISARTGMALSGSQRRRLDERLAALQGNLSEQQFLMYLQSPAGVAELAALISVVAVHKTDLFRDEVQLSSFRSHVLEPLVAQGQGRPLRVWSAGCATGEEVATLLILLEEAGADPSSTVLGTDISDAVLTRARSLSFAADQVRRLPQGIRERYFVPDGTRSALLPQLRERASFQIHNLMDMPYPVGGGDGFDVIFCRNVLIYFTAEAFDRVVESLAERLTMGGTLVLSSAEPLLHAPPSLRIIRGEHAFFYVRTQDLMAAQLKRKPGDPLPLPTDRRRDAGSFPVIGPSAPGDAPRDLGAVPSGGESRRESGRFVVVPPPTPRDSGRFPAVPASQPQRESGRFPAVPASQPQRESGRFPAVPPAPALVGRPESGQFPTVGLAEGADAREQGPQDPVHAEADGLFAQVLDGVGETDARTEEYLRRCLTLDPDLAAARYLLAMLLELREAFAEAAAEYRKALRSLEEGRARPTPFFLNHARLRVACARAVERMEDGSRPR</sequence>
<dbReference type="CDD" id="cd02440">
    <property type="entry name" value="AdoMet_MTases"/>
    <property type="match status" value="1"/>
</dbReference>
<dbReference type="Gene3D" id="1.25.40.10">
    <property type="entry name" value="Tetratricopeptide repeat domain"/>
    <property type="match status" value="1"/>
</dbReference>
<feature type="region of interest" description="Disordered" evidence="4">
    <location>
        <begin position="276"/>
        <end position="387"/>
    </location>
</feature>
<accession>A0ABU5HB85</accession>
<dbReference type="Proteomes" id="UP001291309">
    <property type="component" value="Unassembled WGS sequence"/>
</dbReference>
<evidence type="ECO:0000256" key="4">
    <source>
        <dbReference type="SAM" id="MobiDB-lite"/>
    </source>
</evidence>
<dbReference type="PANTHER" id="PTHR24422">
    <property type="entry name" value="CHEMOTAXIS PROTEIN METHYLTRANSFERASE"/>
    <property type="match status" value="1"/>
</dbReference>
<protein>
    <submittedName>
        <fullName evidence="6">CheR family methyltransferase</fullName>
    </submittedName>
</protein>
<dbReference type="RefSeq" id="WP_321549269.1">
    <property type="nucleotide sequence ID" value="NZ_JAXIVS010000011.1"/>
</dbReference>
<evidence type="ECO:0000256" key="2">
    <source>
        <dbReference type="ARBA" id="ARBA00022679"/>
    </source>
</evidence>
<keyword evidence="3" id="KW-0949">S-adenosyl-L-methionine</keyword>
<dbReference type="Gene3D" id="3.40.50.150">
    <property type="entry name" value="Vaccinia Virus protein VP39"/>
    <property type="match status" value="1"/>
</dbReference>
<dbReference type="InterPro" id="IPR029063">
    <property type="entry name" value="SAM-dependent_MTases_sf"/>
</dbReference>
<dbReference type="SUPFAM" id="SSF48452">
    <property type="entry name" value="TPR-like"/>
    <property type="match status" value="1"/>
</dbReference>
<dbReference type="InterPro" id="IPR011990">
    <property type="entry name" value="TPR-like_helical_dom_sf"/>
</dbReference>
<organism evidence="6 7">
    <name type="scientific">Hyalangium rubrum</name>
    <dbReference type="NCBI Taxonomy" id="3103134"/>
    <lineage>
        <taxon>Bacteria</taxon>
        <taxon>Pseudomonadati</taxon>
        <taxon>Myxococcota</taxon>
        <taxon>Myxococcia</taxon>
        <taxon>Myxococcales</taxon>
        <taxon>Cystobacterineae</taxon>
        <taxon>Archangiaceae</taxon>
        <taxon>Hyalangium</taxon>
    </lineage>
</organism>
<gene>
    <name evidence="6" type="ORF">SYV04_29415</name>
</gene>
<dbReference type="EMBL" id="JAXIVS010000011">
    <property type="protein sequence ID" value="MDY7230550.1"/>
    <property type="molecule type" value="Genomic_DNA"/>
</dbReference>
<keyword evidence="2" id="KW-0808">Transferase</keyword>
<name>A0ABU5HB85_9BACT</name>
<dbReference type="GO" id="GO:0032259">
    <property type="term" value="P:methylation"/>
    <property type="evidence" value="ECO:0007669"/>
    <property type="project" value="UniProtKB-KW"/>
</dbReference>
<keyword evidence="7" id="KW-1185">Reference proteome</keyword>
<reference evidence="6 7" key="1">
    <citation type="submission" date="2023-12" db="EMBL/GenBank/DDBJ databases">
        <title>the genome sequence of Hyalangium sp. s54d21.</title>
        <authorList>
            <person name="Zhang X."/>
        </authorList>
    </citation>
    <scope>NUCLEOTIDE SEQUENCE [LARGE SCALE GENOMIC DNA]</scope>
    <source>
        <strain evidence="7">s54d21</strain>
    </source>
</reference>
<dbReference type="PRINTS" id="PR00996">
    <property type="entry name" value="CHERMTFRASE"/>
</dbReference>
<dbReference type="InterPro" id="IPR022642">
    <property type="entry name" value="CheR_C"/>
</dbReference>
<evidence type="ECO:0000259" key="5">
    <source>
        <dbReference type="PROSITE" id="PS50123"/>
    </source>
</evidence>
<comment type="caution">
    <text evidence="6">The sequence shown here is derived from an EMBL/GenBank/DDBJ whole genome shotgun (WGS) entry which is preliminary data.</text>
</comment>
<dbReference type="InterPro" id="IPR000780">
    <property type="entry name" value="CheR_MeTrfase"/>
</dbReference>
<evidence type="ECO:0000256" key="3">
    <source>
        <dbReference type="ARBA" id="ARBA00022691"/>
    </source>
</evidence>
<keyword evidence="1 6" id="KW-0489">Methyltransferase</keyword>
<dbReference type="SUPFAM" id="SSF53335">
    <property type="entry name" value="S-adenosyl-L-methionine-dependent methyltransferases"/>
    <property type="match status" value="1"/>
</dbReference>
<dbReference type="SMART" id="SM00138">
    <property type="entry name" value="MeTrc"/>
    <property type="match status" value="1"/>
</dbReference>
<dbReference type="PANTHER" id="PTHR24422:SF19">
    <property type="entry name" value="CHEMOTAXIS PROTEIN METHYLTRANSFERASE"/>
    <property type="match status" value="1"/>
</dbReference>
<dbReference type="Pfam" id="PF01739">
    <property type="entry name" value="CheR"/>
    <property type="match status" value="1"/>
</dbReference>
<feature type="domain" description="CheR-type methyltransferase" evidence="5">
    <location>
        <begin position="1"/>
        <end position="269"/>
    </location>
</feature>